<protein>
    <submittedName>
        <fullName evidence="3">Uncharacterized protein</fullName>
    </submittedName>
</protein>
<sequence length="112" mass="13170">PINQKWAYDKLVTVPANLKVEETLKFAKNRKSQKLPESTRKMEENRRPCSTAMGCKKVFYKKVDLLKGRINNVLRYRHIFKFKNKRYDERERSDNIAGINIDVVLSQPTADV</sequence>
<evidence type="ECO:0000256" key="1">
    <source>
        <dbReference type="SAM" id="MobiDB-lite"/>
    </source>
</evidence>
<dbReference type="WBParaSite" id="nRc.2.0.1.t22063-RA">
    <property type="protein sequence ID" value="nRc.2.0.1.t22063-RA"/>
    <property type="gene ID" value="nRc.2.0.1.g22063"/>
</dbReference>
<accession>A0A915J8I2</accession>
<evidence type="ECO:0000313" key="2">
    <source>
        <dbReference type="Proteomes" id="UP000887565"/>
    </source>
</evidence>
<evidence type="ECO:0000313" key="3">
    <source>
        <dbReference type="WBParaSite" id="nRc.2.0.1.t22063-RA"/>
    </source>
</evidence>
<feature type="region of interest" description="Disordered" evidence="1">
    <location>
        <begin position="29"/>
        <end position="48"/>
    </location>
</feature>
<name>A0A915J8I2_ROMCU</name>
<feature type="compositionally biased region" description="Basic and acidic residues" evidence="1">
    <location>
        <begin position="37"/>
        <end position="47"/>
    </location>
</feature>
<proteinExistence type="predicted"/>
<organism evidence="2 3">
    <name type="scientific">Romanomermis culicivorax</name>
    <name type="common">Nematode worm</name>
    <dbReference type="NCBI Taxonomy" id="13658"/>
    <lineage>
        <taxon>Eukaryota</taxon>
        <taxon>Metazoa</taxon>
        <taxon>Ecdysozoa</taxon>
        <taxon>Nematoda</taxon>
        <taxon>Enoplea</taxon>
        <taxon>Dorylaimia</taxon>
        <taxon>Mermithida</taxon>
        <taxon>Mermithoidea</taxon>
        <taxon>Mermithidae</taxon>
        <taxon>Romanomermis</taxon>
    </lineage>
</organism>
<dbReference type="AlphaFoldDB" id="A0A915J8I2"/>
<reference evidence="3" key="1">
    <citation type="submission" date="2022-11" db="UniProtKB">
        <authorList>
            <consortium name="WormBaseParasite"/>
        </authorList>
    </citation>
    <scope>IDENTIFICATION</scope>
</reference>
<dbReference type="Proteomes" id="UP000887565">
    <property type="component" value="Unplaced"/>
</dbReference>
<keyword evidence="2" id="KW-1185">Reference proteome</keyword>